<sequence>MQDQPSTNFSRVIGTETEFGIAAKDAALSDPVAGSIAVIGHYPGLPAPDAIWDYENENPLLDARGFEVEGERERPNPEYNRQLNKVLANGGRLYVDGAHPEYSIPECSDPREVVAFERIGERILAKSLTELTRARGREQCVVYKNNSDGKGNSYGYHENYLVARSVPFDRILRVLAPFFVTRLIVAGAGKVGAENQTNPAEYQISQRADFFECLADLNTMVKRPIINTRDEPHAEYSKYRRLHVIVGDANMAELSTYLKVGTLSMVLELLEAGADLPQIELDEPVRAIKQVSRDLDMKQSLKLANGRPTTAVAIQRAYWSAAKTYYATHPTTEIMQDVLHRWEHVLDCLEKDPRLLVDELDWVAKRHMIESYLDRKGCGWTDPRAKLMDLQYHDVRPDKGLFYTLERGNLVKRIVSEAEIVRAETMPPPGTRAYFRGRCAAKFAASLYGVSWTSVLFDFGNPTITRIPLMDPSRGTEAMTGALLESCPTAEALVAKLKA</sequence>
<dbReference type="GO" id="GO:0005524">
    <property type="term" value="F:ATP binding"/>
    <property type="evidence" value="ECO:0007669"/>
    <property type="project" value="TreeGrafter"/>
</dbReference>
<evidence type="ECO:0000313" key="3">
    <source>
        <dbReference type="Proteomes" id="UP000248168"/>
    </source>
</evidence>
<dbReference type="EC" id="3.4.-.-" evidence="2"/>
<protein>
    <submittedName>
        <fullName evidence="2">Depupylase</fullName>
        <ecNumber evidence="2">3.4.-.-</ecNumber>
    </submittedName>
</protein>
<dbReference type="InterPro" id="IPR022366">
    <property type="entry name" value="Pup_deamidase"/>
</dbReference>
<dbReference type="AlphaFoldDB" id="A0A330L7M3"/>
<dbReference type="Pfam" id="PF03136">
    <property type="entry name" value="Pup_ligase"/>
    <property type="match status" value="1"/>
</dbReference>
<dbReference type="Proteomes" id="UP000248168">
    <property type="component" value="Unassembled WGS sequence"/>
</dbReference>
<name>A0A330L7M3_9BACT</name>
<dbReference type="GO" id="GO:0016811">
    <property type="term" value="F:hydrolase activity, acting on carbon-nitrogen (but not peptide) bonds, in linear amides"/>
    <property type="evidence" value="ECO:0007669"/>
    <property type="project" value="InterPro"/>
</dbReference>
<reference evidence="3" key="1">
    <citation type="submission" date="2018-04" db="EMBL/GenBank/DDBJ databases">
        <authorList>
            <person name="Lucker S."/>
            <person name="Sakoula D."/>
        </authorList>
    </citation>
    <scope>NUCLEOTIDE SEQUENCE [LARGE SCALE GENOMIC DNA]</scope>
</reference>
<dbReference type="GO" id="GO:0010498">
    <property type="term" value="P:proteasomal protein catabolic process"/>
    <property type="evidence" value="ECO:0007669"/>
    <property type="project" value="InterPro"/>
</dbReference>
<dbReference type="InterPro" id="IPR004347">
    <property type="entry name" value="Pup_ligase/deamidase"/>
</dbReference>
<evidence type="ECO:0000256" key="1">
    <source>
        <dbReference type="ARBA" id="ARBA00009114"/>
    </source>
</evidence>
<dbReference type="NCBIfam" id="TIGR03688">
    <property type="entry name" value="depupylase_Dop"/>
    <property type="match status" value="1"/>
</dbReference>
<organism evidence="2 3">
    <name type="scientific">Nitrospira lenta</name>
    <dbReference type="NCBI Taxonomy" id="1436998"/>
    <lineage>
        <taxon>Bacteria</taxon>
        <taxon>Pseudomonadati</taxon>
        <taxon>Nitrospirota</taxon>
        <taxon>Nitrospiria</taxon>
        <taxon>Nitrospirales</taxon>
        <taxon>Nitrospiraceae</taxon>
        <taxon>Nitrospira</taxon>
    </lineage>
</organism>
<proteinExistence type="inferred from homology"/>
<comment type="similarity">
    <text evidence="1">Belongs to the Pup ligase/Pup deamidase family. Pup deamidase subfamily.</text>
</comment>
<dbReference type="GO" id="GO:0070490">
    <property type="term" value="P:protein pupylation"/>
    <property type="evidence" value="ECO:0007669"/>
    <property type="project" value="TreeGrafter"/>
</dbReference>
<keyword evidence="3" id="KW-1185">Reference proteome</keyword>
<dbReference type="GO" id="GO:0008233">
    <property type="term" value="F:peptidase activity"/>
    <property type="evidence" value="ECO:0007669"/>
    <property type="project" value="InterPro"/>
</dbReference>
<dbReference type="PANTHER" id="PTHR42307">
    <property type="entry name" value="PUP DEAMIDASE/DEPUPYLASE"/>
    <property type="match status" value="1"/>
</dbReference>
<dbReference type="InParanoid" id="A0A330L7M3"/>
<dbReference type="OrthoDB" id="9760627at2"/>
<dbReference type="EMBL" id="OUNR01000017">
    <property type="protein sequence ID" value="SPP65672.1"/>
    <property type="molecule type" value="Genomic_DNA"/>
</dbReference>
<accession>A0A330L7M3</accession>
<gene>
    <name evidence="2" type="primary">dop</name>
    <name evidence="2" type="ORF">NITLEN_40145</name>
</gene>
<dbReference type="RefSeq" id="WP_121989924.1">
    <property type="nucleotide sequence ID" value="NZ_OUNR01000017.1"/>
</dbReference>
<dbReference type="GO" id="GO:0019941">
    <property type="term" value="P:modification-dependent protein catabolic process"/>
    <property type="evidence" value="ECO:0007669"/>
    <property type="project" value="InterPro"/>
</dbReference>
<keyword evidence="2" id="KW-0378">Hydrolase</keyword>
<evidence type="ECO:0000313" key="2">
    <source>
        <dbReference type="EMBL" id="SPP65672.1"/>
    </source>
</evidence>
<dbReference type="PANTHER" id="PTHR42307:SF2">
    <property type="entry name" value="PUP DEAMIDASE_DEPUPYLASE"/>
    <property type="match status" value="1"/>
</dbReference>